<dbReference type="InterPro" id="IPR032675">
    <property type="entry name" value="LRR_dom_sf"/>
</dbReference>
<evidence type="ECO:0008006" key="4">
    <source>
        <dbReference type="Google" id="ProtNLM"/>
    </source>
</evidence>
<evidence type="ECO:0000256" key="1">
    <source>
        <dbReference type="ARBA" id="ARBA00004430"/>
    </source>
</evidence>
<reference evidence="2 3" key="1">
    <citation type="journal article" date="2024" name="Nat. Commun.">
        <title>Phylogenomics reveals the evolutionary origins of lichenization in chlorophyte algae.</title>
        <authorList>
            <person name="Puginier C."/>
            <person name="Libourel C."/>
            <person name="Otte J."/>
            <person name="Skaloud P."/>
            <person name="Haon M."/>
            <person name="Grisel S."/>
            <person name="Petersen M."/>
            <person name="Berrin J.G."/>
            <person name="Delaux P.M."/>
            <person name="Dal Grande F."/>
            <person name="Keller J."/>
        </authorList>
    </citation>
    <scope>NUCLEOTIDE SEQUENCE [LARGE SCALE GENOMIC DNA]</scope>
    <source>
        <strain evidence="2 3">SAG 2145</strain>
    </source>
</reference>
<proteinExistence type="predicted"/>
<dbReference type="GO" id="GO:0005930">
    <property type="term" value="C:axoneme"/>
    <property type="evidence" value="ECO:0007669"/>
    <property type="project" value="UniProtKB-SubCell"/>
</dbReference>
<sequence length="503" mass="55055">MNTQVQRMKDTEGVQGIESLPGPLLQEICRHVELYEAITTLPLVSKAFARALRKPGPRWASLCLLPYTSMLSETPEDGARANFLVWLRPRASSVTEVHACIGNSESNNNSGFLIEQLCLTLTNALVCMRIHRDDDQESGACGMFPGSFQLLTSCCERLQILDMPLNGKVEDDHIKQLAQLRHLKELYLAFGGATDEQFSTTMGFHVTRGWSHLTSLTKLWLDGGGLSSIRGMSALPHLASLLLWNGQGLCLKGIEGSTSLTSLALEAPCLRLDNGSCWDPLAGLSQLRCLSIGEQLLQDGSSTVDNHSMLVQVLQISQLQDMTLFTETNETVIAGAPDHLVPLHNALTCLNLRAPGWTALRLGPDGLKPFQQLQKLDLHLPMRELPFELAHLHQLRLLEITSGVYLRTAGSNDHPMDVTAIGSLGGAIELVTLRHCQLIKVQASILDLAKRPNLRHVDFTGCTPSACAANTWMHLTCFLMALNARPAQGLGKVSVLPEFSLPE</sequence>
<dbReference type="EMBL" id="JALJOS010000012">
    <property type="protein sequence ID" value="KAK9832372.1"/>
    <property type="molecule type" value="Genomic_DNA"/>
</dbReference>
<keyword evidence="3" id="KW-1185">Reference proteome</keyword>
<evidence type="ECO:0000313" key="3">
    <source>
        <dbReference type="Proteomes" id="UP001438707"/>
    </source>
</evidence>
<comment type="subcellular location">
    <subcellularLocation>
        <location evidence="1">Cytoplasm</location>
        <location evidence="1">Cytoskeleton</location>
        <location evidence="1">Cilium axoneme</location>
    </subcellularLocation>
</comment>
<dbReference type="Proteomes" id="UP001438707">
    <property type="component" value="Unassembled WGS sequence"/>
</dbReference>
<name>A0AAW1REW0_9CHLO</name>
<protein>
    <recommendedName>
        <fullName evidence="4">F-box domain-containing protein</fullName>
    </recommendedName>
</protein>
<accession>A0AAW1REW0</accession>
<comment type="caution">
    <text evidence="2">The sequence shown here is derived from an EMBL/GenBank/DDBJ whole genome shotgun (WGS) entry which is preliminary data.</text>
</comment>
<dbReference type="SUPFAM" id="SSF52058">
    <property type="entry name" value="L domain-like"/>
    <property type="match status" value="1"/>
</dbReference>
<evidence type="ECO:0000313" key="2">
    <source>
        <dbReference type="EMBL" id="KAK9832372.1"/>
    </source>
</evidence>
<dbReference type="AlphaFoldDB" id="A0AAW1REW0"/>
<gene>
    <name evidence="2" type="ORF">WJX74_007906</name>
</gene>
<dbReference type="Gene3D" id="3.80.10.10">
    <property type="entry name" value="Ribonuclease Inhibitor"/>
    <property type="match status" value="1"/>
</dbReference>
<organism evidence="2 3">
    <name type="scientific">Apatococcus lobatus</name>
    <dbReference type="NCBI Taxonomy" id="904363"/>
    <lineage>
        <taxon>Eukaryota</taxon>
        <taxon>Viridiplantae</taxon>
        <taxon>Chlorophyta</taxon>
        <taxon>core chlorophytes</taxon>
        <taxon>Trebouxiophyceae</taxon>
        <taxon>Chlorellales</taxon>
        <taxon>Chlorellaceae</taxon>
        <taxon>Apatococcus</taxon>
    </lineage>
</organism>